<comment type="caution">
    <text evidence="2">The sequence shown here is derived from an EMBL/GenBank/DDBJ whole genome shotgun (WGS) entry which is preliminary data.</text>
</comment>
<name>A0A0C1DB56_9SPHI</name>
<organism evidence="2 3">
    <name type="scientific">Pedobacter kyungheensis</name>
    <dbReference type="NCBI Taxonomy" id="1069985"/>
    <lineage>
        <taxon>Bacteria</taxon>
        <taxon>Pseudomonadati</taxon>
        <taxon>Bacteroidota</taxon>
        <taxon>Sphingobacteriia</taxon>
        <taxon>Sphingobacteriales</taxon>
        <taxon>Sphingobacteriaceae</taxon>
        <taxon>Pedobacter</taxon>
    </lineage>
</organism>
<reference evidence="2 3" key="1">
    <citation type="submission" date="2014-10" db="EMBL/GenBank/DDBJ databases">
        <title>Pedobacter Kyungheensis.</title>
        <authorList>
            <person name="Anderson B.M."/>
            <person name="Newman J.D."/>
        </authorList>
    </citation>
    <scope>NUCLEOTIDE SEQUENCE [LARGE SCALE GENOMIC DNA]</scope>
    <source>
        <strain evidence="2 3">KACC 16221</strain>
    </source>
</reference>
<protein>
    <recommendedName>
        <fullName evidence="1">DUF5615 domain-containing protein</fullName>
    </recommendedName>
</protein>
<dbReference type="OrthoDB" id="27473at2"/>
<evidence type="ECO:0000313" key="3">
    <source>
        <dbReference type="Proteomes" id="UP000031246"/>
    </source>
</evidence>
<dbReference type="EMBL" id="JSYN01000032">
    <property type="protein sequence ID" value="KIA91220.1"/>
    <property type="molecule type" value="Genomic_DNA"/>
</dbReference>
<dbReference type="RefSeq" id="WP_039480948.1">
    <property type="nucleotide sequence ID" value="NZ_JSYN01000032.1"/>
</dbReference>
<sequence>MKLLFDQNISFRIIKLIQQAFPQSEQIRKLNLENKSDKEIWAFAGQNGFTVVTFDADFYEFSNLYGHPPKIIWLRTRNNTTLSVSQILLAKKELIEEFIKQEEFSCLEIQ</sequence>
<dbReference type="AlphaFoldDB" id="A0A0C1DB56"/>
<dbReference type="Proteomes" id="UP000031246">
    <property type="component" value="Unassembled WGS sequence"/>
</dbReference>
<evidence type="ECO:0000259" key="1">
    <source>
        <dbReference type="Pfam" id="PF18480"/>
    </source>
</evidence>
<dbReference type="InterPro" id="IPR041049">
    <property type="entry name" value="DUF5615"/>
</dbReference>
<feature type="domain" description="DUF5615" evidence="1">
    <location>
        <begin position="1"/>
        <end position="109"/>
    </location>
</feature>
<gene>
    <name evidence="2" type="ORF">OC25_22370</name>
</gene>
<keyword evidence="3" id="KW-1185">Reference proteome</keyword>
<proteinExistence type="predicted"/>
<dbReference type="Pfam" id="PF18480">
    <property type="entry name" value="DUF5615"/>
    <property type="match status" value="1"/>
</dbReference>
<accession>A0A0C1DB56</accession>
<evidence type="ECO:0000313" key="2">
    <source>
        <dbReference type="EMBL" id="KIA91220.1"/>
    </source>
</evidence>